<evidence type="ECO:0000313" key="8">
    <source>
        <dbReference type="EMBL" id="CAL6056952.1"/>
    </source>
</evidence>
<evidence type="ECO:0000256" key="5">
    <source>
        <dbReference type="ARBA" id="ARBA00023136"/>
    </source>
</evidence>
<feature type="transmembrane region" description="Helical" evidence="6">
    <location>
        <begin position="105"/>
        <end position="123"/>
    </location>
</feature>
<keyword evidence="3 6" id="KW-0812">Transmembrane</keyword>
<feature type="transmembrane region" description="Helical" evidence="6">
    <location>
        <begin position="130"/>
        <end position="149"/>
    </location>
</feature>
<sequence>MSSKQAKINVYLLLPLNLLLFPFLMKFKFEKQTIYYALTKFSMSFLFFLAGVVNKQNYSRKLGLFLYMVADMLIIKDLVSASLTFSLGHYFIVRSNRSRFPVSKLVSAAILPAPIIILMRLFSNLSINQCLGLYIYVSTVSFPVINFVNVDKLDVLGAFLFFISDNCLVINKFLQQMELLQVFYLGTYYLGCNVYAMNAVKCKKVEEGTSK</sequence>
<feature type="transmembrane region" description="Helical" evidence="6">
    <location>
        <begin position="33"/>
        <end position="53"/>
    </location>
</feature>
<evidence type="ECO:0000256" key="6">
    <source>
        <dbReference type="SAM" id="Phobius"/>
    </source>
</evidence>
<keyword evidence="4 6" id="KW-1133">Transmembrane helix</keyword>
<name>A0AA86RHH4_9EUKA</name>
<proteinExistence type="inferred from homology"/>
<comment type="caution">
    <text evidence="7">The sequence shown here is derived from an EMBL/GenBank/DDBJ whole genome shotgun (WGS) entry which is preliminary data.</text>
</comment>
<comment type="subcellular location">
    <subcellularLocation>
        <location evidence="1">Membrane</location>
        <topology evidence="1">Multi-pass membrane protein</topology>
    </subcellularLocation>
</comment>
<dbReference type="Pfam" id="PF07947">
    <property type="entry name" value="YhhN"/>
    <property type="match status" value="1"/>
</dbReference>
<dbReference type="EMBL" id="CATOUU010001182">
    <property type="protein sequence ID" value="CAI9977970.1"/>
    <property type="molecule type" value="Genomic_DNA"/>
</dbReference>
<organism evidence="7">
    <name type="scientific">Hexamita inflata</name>
    <dbReference type="NCBI Taxonomy" id="28002"/>
    <lineage>
        <taxon>Eukaryota</taxon>
        <taxon>Metamonada</taxon>
        <taxon>Diplomonadida</taxon>
        <taxon>Hexamitidae</taxon>
        <taxon>Hexamitinae</taxon>
        <taxon>Hexamita</taxon>
    </lineage>
</organism>
<protein>
    <submittedName>
        <fullName evidence="7">YhhN-like</fullName>
    </submittedName>
</protein>
<reference evidence="8 9" key="2">
    <citation type="submission" date="2024-07" db="EMBL/GenBank/DDBJ databases">
        <authorList>
            <person name="Akdeniz Z."/>
        </authorList>
    </citation>
    <scope>NUCLEOTIDE SEQUENCE [LARGE SCALE GENOMIC DNA]</scope>
</reference>
<dbReference type="GO" id="GO:0016020">
    <property type="term" value="C:membrane"/>
    <property type="evidence" value="ECO:0007669"/>
    <property type="project" value="UniProtKB-SubCell"/>
</dbReference>
<gene>
    <name evidence="8" type="ORF">HINF_LOCUS47272</name>
    <name evidence="7" type="ORF">HINF_LOCUS65615</name>
</gene>
<feature type="transmembrane region" description="Helical" evidence="6">
    <location>
        <begin position="65"/>
        <end position="93"/>
    </location>
</feature>
<dbReference type="Proteomes" id="UP001642409">
    <property type="component" value="Unassembled WGS sequence"/>
</dbReference>
<evidence type="ECO:0000313" key="7">
    <source>
        <dbReference type="EMBL" id="CAI9977970.1"/>
    </source>
</evidence>
<dbReference type="EMBL" id="CAXDID020000212">
    <property type="protein sequence ID" value="CAL6056952.1"/>
    <property type="molecule type" value="Genomic_DNA"/>
</dbReference>
<evidence type="ECO:0000256" key="4">
    <source>
        <dbReference type="ARBA" id="ARBA00022989"/>
    </source>
</evidence>
<dbReference type="AlphaFoldDB" id="A0AA86RHH4"/>
<comment type="similarity">
    <text evidence="2">Belongs to the TMEM86 family.</text>
</comment>
<reference evidence="7" key="1">
    <citation type="submission" date="2023-06" db="EMBL/GenBank/DDBJ databases">
        <authorList>
            <person name="Kurt Z."/>
        </authorList>
    </citation>
    <scope>NUCLEOTIDE SEQUENCE</scope>
</reference>
<evidence type="ECO:0000256" key="1">
    <source>
        <dbReference type="ARBA" id="ARBA00004141"/>
    </source>
</evidence>
<dbReference type="InterPro" id="IPR012506">
    <property type="entry name" value="TMEM86B-like"/>
</dbReference>
<keyword evidence="5 6" id="KW-0472">Membrane</keyword>
<evidence type="ECO:0000256" key="2">
    <source>
        <dbReference type="ARBA" id="ARBA00007375"/>
    </source>
</evidence>
<keyword evidence="9" id="KW-1185">Reference proteome</keyword>
<evidence type="ECO:0000256" key="3">
    <source>
        <dbReference type="ARBA" id="ARBA00022692"/>
    </source>
</evidence>
<feature type="transmembrane region" description="Helical" evidence="6">
    <location>
        <begin position="9"/>
        <end position="27"/>
    </location>
</feature>
<evidence type="ECO:0000313" key="9">
    <source>
        <dbReference type="Proteomes" id="UP001642409"/>
    </source>
</evidence>
<accession>A0AA86RHH4</accession>